<name>A0AAN9AMH2_9CAEN</name>
<evidence type="ECO:0008006" key="4">
    <source>
        <dbReference type="Google" id="ProtNLM"/>
    </source>
</evidence>
<organism evidence="2 3">
    <name type="scientific">Littorina saxatilis</name>
    <dbReference type="NCBI Taxonomy" id="31220"/>
    <lineage>
        <taxon>Eukaryota</taxon>
        <taxon>Metazoa</taxon>
        <taxon>Spiralia</taxon>
        <taxon>Lophotrochozoa</taxon>
        <taxon>Mollusca</taxon>
        <taxon>Gastropoda</taxon>
        <taxon>Caenogastropoda</taxon>
        <taxon>Littorinimorpha</taxon>
        <taxon>Littorinoidea</taxon>
        <taxon>Littorinidae</taxon>
        <taxon>Littorina</taxon>
    </lineage>
</organism>
<evidence type="ECO:0000313" key="2">
    <source>
        <dbReference type="EMBL" id="KAK7089625.1"/>
    </source>
</evidence>
<evidence type="ECO:0000313" key="3">
    <source>
        <dbReference type="Proteomes" id="UP001374579"/>
    </source>
</evidence>
<evidence type="ECO:0000256" key="1">
    <source>
        <dbReference type="SAM" id="SignalP"/>
    </source>
</evidence>
<dbReference type="AlphaFoldDB" id="A0AAN9AMH2"/>
<reference evidence="2 3" key="1">
    <citation type="submission" date="2024-02" db="EMBL/GenBank/DDBJ databases">
        <title>Chromosome-scale genome assembly of the rough periwinkle Littorina saxatilis.</title>
        <authorList>
            <person name="De Jode A."/>
            <person name="Faria R."/>
            <person name="Formenti G."/>
            <person name="Sims Y."/>
            <person name="Smith T.P."/>
            <person name="Tracey A."/>
            <person name="Wood J.M.D."/>
            <person name="Zagrodzka Z.B."/>
            <person name="Johannesson K."/>
            <person name="Butlin R.K."/>
            <person name="Leder E.H."/>
        </authorList>
    </citation>
    <scope>NUCLEOTIDE SEQUENCE [LARGE SCALE GENOMIC DNA]</scope>
    <source>
        <strain evidence="2">Snail1</strain>
        <tissue evidence="2">Muscle</tissue>
    </source>
</reference>
<dbReference type="EMBL" id="JBAMIC010001008">
    <property type="protein sequence ID" value="KAK7089625.1"/>
    <property type="molecule type" value="Genomic_DNA"/>
</dbReference>
<comment type="caution">
    <text evidence="2">The sequence shown here is derived from an EMBL/GenBank/DDBJ whole genome shotgun (WGS) entry which is preliminary data.</text>
</comment>
<protein>
    <recommendedName>
        <fullName evidence="4">Lipoprotein</fullName>
    </recommendedName>
</protein>
<proteinExistence type="predicted"/>
<keyword evidence="1" id="KW-0732">Signal</keyword>
<feature type="signal peptide" evidence="1">
    <location>
        <begin position="1"/>
        <end position="33"/>
    </location>
</feature>
<dbReference type="PROSITE" id="PS51257">
    <property type="entry name" value="PROKAR_LIPOPROTEIN"/>
    <property type="match status" value="1"/>
</dbReference>
<gene>
    <name evidence="2" type="ORF">V1264_024329</name>
</gene>
<accession>A0AAN9AMH2</accession>
<sequence length="67" mass="7250">MLSVNVKTMKGFASSDLRWAAVLSLLFVGCSHGQPLGPGLSCNGEKRDLCGPGTVCQYNQFERKSMQ</sequence>
<feature type="chain" id="PRO_5042974431" description="Lipoprotein" evidence="1">
    <location>
        <begin position="34"/>
        <end position="67"/>
    </location>
</feature>
<keyword evidence="3" id="KW-1185">Reference proteome</keyword>
<dbReference type="Proteomes" id="UP001374579">
    <property type="component" value="Unassembled WGS sequence"/>
</dbReference>